<feature type="domain" description="TTI1 C-terminal TPR" evidence="1">
    <location>
        <begin position="89"/>
        <end position="183"/>
    </location>
</feature>
<evidence type="ECO:0000313" key="2">
    <source>
        <dbReference type="WBParaSite" id="GPUH_0002436601-mRNA-1"/>
    </source>
</evidence>
<dbReference type="InterPro" id="IPR052587">
    <property type="entry name" value="TELO2-interacting_protein_1"/>
</dbReference>
<dbReference type="InterPro" id="IPR016024">
    <property type="entry name" value="ARM-type_fold"/>
</dbReference>
<dbReference type="Pfam" id="PF24181">
    <property type="entry name" value="TPR_TTI1_C"/>
    <property type="match status" value="1"/>
</dbReference>
<accession>A0A183ETP5</accession>
<reference evidence="2" key="1">
    <citation type="submission" date="2016-06" db="UniProtKB">
        <authorList>
            <consortium name="WormBaseParasite"/>
        </authorList>
    </citation>
    <scope>IDENTIFICATION</scope>
</reference>
<dbReference type="GO" id="GO:0005737">
    <property type="term" value="C:cytoplasm"/>
    <property type="evidence" value="ECO:0007669"/>
    <property type="project" value="TreeGrafter"/>
</dbReference>
<dbReference type="WBParaSite" id="GPUH_0002436601-mRNA-1">
    <property type="protein sequence ID" value="GPUH_0002436601-mRNA-1"/>
    <property type="gene ID" value="GPUH_0002436601"/>
</dbReference>
<dbReference type="SUPFAM" id="SSF48371">
    <property type="entry name" value="ARM repeat"/>
    <property type="match status" value="1"/>
</dbReference>
<dbReference type="AlphaFoldDB" id="A0A183ETP5"/>
<name>A0A183ETP5_9BILA</name>
<proteinExistence type="predicted"/>
<organism evidence="2">
    <name type="scientific">Gongylonema pulchrum</name>
    <dbReference type="NCBI Taxonomy" id="637853"/>
    <lineage>
        <taxon>Eukaryota</taxon>
        <taxon>Metazoa</taxon>
        <taxon>Ecdysozoa</taxon>
        <taxon>Nematoda</taxon>
        <taxon>Chromadorea</taxon>
        <taxon>Rhabditida</taxon>
        <taxon>Spirurina</taxon>
        <taxon>Spiruromorpha</taxon>
        <taxon>Spiruroidea</taxon>
        <taxon>Gongylonematidae</taxon>
        <taxon>Gongylonema</taxon>
    </lineage>
</organism>
<dbReference type="InterPro" id="IPR057567">
    <property type="entry name" value="TPR_TTI1_C"/>
</dbReference>
<sequence>LCIKYGEFLLSKMTVCLRLHNNHHHRTPCVLSSVLDHCNSKQMFAITRDAVEELLQAVDRGTQEWLILTLRALLSFVTAVGKWYHDVVPEEIEFDENEPDKKPPKPAFVEVLNHILKRTKHLLFSPHIPVLLVALNIVDVALADLRNFPDDHLPMIHQNWPAILNIMQNKNLNARVSAFQVCSVFFCIFFVSHLKKFFFQGHERSEIFKIHDFLEIIRNADLM</sequence>
<evidence type="ECO:0000259" key="1">
    <source>
        <dbReference type="Pfam" id="PF24181"/>
    </source>
</evidence>
<protein>
    <submittedName>
        <fullName evidence="2">Mediator of RNA polymerase II transcription subunit 23</fullName>
    </submittedName>
</protein>
<dbReference type="PANTHER" id="PTHR18460:SF3">
    <property type="entry name" value="TELO2-INTERACTING PROTEIN 1 HOMOLOG"/>
    <property type="match status" value="1"/>
</dbReference>
<dbReference type="PANTHER" id="PTHR18460">
    <property type="entry name" value="TEL2 INTERACTING PROTEIN 1 TTI1 FAMILY MEMBER"/>
    <property type="match status" value="1"/>
</dbReference>